<gene>
    <name evidence="2" type="ORF">PAECIP111802_02554</name>
</gene>
<evidence type="ECO:0000256" key="1">
    <source>
        <dbReference type="SAM" id="MobiDB-lite"/>
    </source>
</evidence>
<evidence type="ECO:0000313" key="3">
    <source>
        <dbReference type="Proteomes" id="UP000730618"/>
    </source>
</evidence>
<dbReference type="EMBL" id="CAJVCE010000006">
    <property type="protein sequence ID" value="CAG7639536.1"/>
    <property type="molecule type" value="Genomic_DNA"/>
</dbReference>
<name>A0ABM8VGT6_9BACL</name>
<proteinExistence type="predicted"/>
<evidence type="ECO:0008006" key="4">
    <source>
        <dbReference type="Google" id="ProtNLM"/>
    </source>
</evidence>
<dbReference type="Proteomes" id="UP000730618">
    <property type="component" value="Unassembled WGS sequence"/>
</dbReference>
<keyword evidence="3" id="KW-1185">Reference proteome</keyword>
<organism evidence="2 3">
    <name type="scientific">Paenibacillus allorhizosphaerae</name>
    <dbReference type="NCBI Taxonomy" id="2849866"/>
    <lineage>
        <taxon>Bacteria</taxon>
        <taxon>Bacillati</taxon>
        <taxon>Bacillota</taxon>
        <taxon>Bacilli</taxon>
        <taxon>Bacillales</taxon>
        <taxon>Paenibacillaceae</taxon>
        <taxon>Paenibacillus</taxon>
    </lineage>
</organism>
<reference evidence="2 3" key="1">
    <citation type="submission" date="2021-06" db="EMBL/GenBank/DDBJ databases">
        <authorList>
            <person name="Criscuolo A."/>
        </authorList>
    </citation>
    <scope>NUCLEOTIDE SEQUENCE [LARGE SCALE GENOMIC DNA]</scope>
    <source>
        <strain evidence="3">CIP 111802</strain>
    </source>
</reference>
<feature type="region of interest" description="Disordered" evidence="1">
    <location>
        <begin position="97"/>
        <end position="129"/>
    </location>
</feature>
<comment type="caution">
    <text evidence="2">The sequence shown here is derived from an EMBL/GenBank/DDBJ whole genome shotgun (WGS) entry which is preliminary data.</text>
</comment>
<feature type="compositionally biased region" description="Basic and acidic residues" evidence="1">
    <location>
        <begin position="97"/>
        <end position="119"/>
    </location>
</feature>
<dbReference type="RefSeq" id="WP_218098887.1">
    <property type="nucleotide sequence ID" value="NZ_CAJVCE010000006.1"/>
</dbReference>
<protein>
    <recommendedName>
        <fullName evidence="4">Helix-turn-helix domain-containing protein</fullName>
    </recommendedName>
</protein>
<sequence>MEENQNETILRLGNTLLNDDQISFRARGLFLYMIFSSRKKGFSIEMLSKASKTDSKRAIEMAINELETNGYLVKRQLKQGGIRWNCNLERNIKVEKRVPVTKTKEKQTTQAKKPQEKSRSRGRVTAKKTSAWRSFLKEFF</sequence>
<accession>A0ABM8VGT6</accession>
<evidence type="ECO:0000313" key="2">
    <source>
        <dbReference type="EMBL" id="CAG7639536.1"/>
    </source>
</evidence>